<dbReference type="AlphaFoldDB" id="A0A9D2RZZ3"/>
<dbReference type="GO" id="GO:0016787">
    <property type="term" value="F:hydrolase activity"/>
    <property type="evidence" value="ECO:0007669"/>
    <property type="project" value="UniProtKB-KW"/>
</dbReference>
<accession>A0A9D2RZZ3</accession>
<dbReference type="EMBL" id="DWYA01000009">
    <property type="protein sequence ID" value="HJB38957.1"/>
    <property type="molecule type" value="Genomic_DNA"/>
</dbReference>
<comment type="caution">
    <text evidence="1">The sequence shown here is derived from an EMBL/GenBank/DDBJ whole genome shotgun (WGS) entry which is preliminary data.</text>
</comment>
<reference evidence="1" key="1">
    <citation type="journal article" date="2021" name="PeerJ">
        <title>Extensive microbial diversity within the chicken gut microbiome revealed by metagenomics and culture.</title>
        <authorList>
            <person name="Gilroy R."/>
            <person name="Ravi A."/>
            <person name="Getino M."/>
            <person name="Pursley I."/>
            <person name="Horton D.L."/>
            <person name="Alikhan N.F."/>
            <person name="Baker D."/>
            <person name="Gharbi K."/>
            <person name="Hall N."/>
            <person name="Watson M."/>
            <person name="Adriaenssens E.M."/>
            <person name="Foster-Nyarko E."/>
            <person name="Jarju S."/>
            <person name="Secka A."/>
            <person name="Antonio M."/>
            <person name="Oren A."/>
            <person name="Chaudhuri R.R."/>
            <person name="La Ragione R."/>
            <person name="Hildebrand F."/>
            <person name="Pallen M.J."/>
        </authorList>
    </citation>
    <scope>NUCLEOTIDE SEQUENCE</scope>
    <source>
        <strain evidence="1">ChiBcec8-14828</strain>
    </source>
</reference>
<sequence>IGRVQDGILTIEEWVMSCRVFKRDLELAVFDALIAYCRTHNITSIEGDYLPTAKNAYVRTLYPTLGFLQTAESEEGTHYRFDIPAESAPLCSVIEVTSLL</sequence>
<organism evidence="1 2">
    <name type="scientific">Candidatus Ruthenibacterium avium</name>
    <dbReference type="NCBI Taxonomy" id="2838751"/>
    <lineage>
        <taxon>Bacteria</taxon>
        <taxon>Bacillati</taxon>
        <taxon>Bacillota</taxon>
        <taxon>Clostridia</taxon>
        <taxon>Eubacteriales</taxon>
        <taxon>Oscillospiraceae</taxon>
        <taxon>Ruthenibacterium</taxon>
    </lineage>
</organism>
<evidence type="ECO:0000313" key="1">
    <source>
        <dbReference type="EMBL" id="HJB38957.1"/>
    </source>
</evidence>
<dbReference type="Proteomes" id="UP000824209">
    <property type="component" value="Unassembled WGS sequence"/>
</dbReference>
<gene>
    <name evidence="1" type="ORF">H9943_01015</name>
</gene>
<proteinExistence type="predicted"/>
<keyword evidence="1" id="KW-0378">Hydrolase</keyword>
<evidence type="ECO:0000313" key="2">
    <source>
        <dbReference type="Proteomes" id="UP000824209"/>
    </source>
</evidence>
<name>A0A9D2RZZ3_9FIRM</name>
<feature type="non-terminal residue" evidence="1">
    <location>
        <position position="1"/>
    </location>
</feature>
<protein>
    <submittedName>
        <fullName evidence="1">HAD family hydrolase</fullName>
    </submittedName>
</protein>
<reference evidence="1" key="2">
    <citation type="submission" date="2021-04" db="EMBL/GenBank/DDBJ databases">
        <authorList>
            <person name="Gilroy R."/>
        </authorList>
    </citation>
    <scope>NUCLEOTIDE SEQUENCE</scope>
    <source>
        <strain evidence="1">ChiBcec8-14828</strain>
    </source>
</reference>